<dbReference type="Gene3D" id="3.80.10.10">
    <property type="entry name" value="Ribonuclease Inhibitor"/>
    <property type="match status" value="1"/>
</dbReference>
<keyword evidence="4 7" id="KW-1133">Transmembrane helix</keyword>
<dbReference type="GO" id="GO:0038023">
    <property type="term" value="F:signaling receptor activity"/>
    <property type="evidence" value="ECO:0007669"/>
    <property type="project" value="TreeGrafter"/>
</dbReference>
<evidence type="ECO:0000256" key="3">
    <source>
        <dbReference type="ARBA" id="ARBA00022729"/>
    </source>
</evidence>
<evidence type="ECO:0000313" key="10">
    <source>
        <dbReference type="Proteomes" id="UP001186944"/>
    </source>
</evidence>
<evidence type="ECO:0000256" key="5">
    <source>
        <dbReference type="ARBA" id="ARBA00023136"/>
    </source>
</evidence>
<evidence type="ECO:0000313" key="9">
    <source>
        <dbReference type="EMBL" id="KAK3105017.1"/>
    </source>
</evidence>
<comment type="caution">
    <text evidence="9">The sequence shown here is derived from an EMBL/GenBank/DDBJ whole genome shotgun (WGS) entry which is preliminary data.</text>
</comment>
<name>A0AA88YHK2_PINIB</name>
<evidence type="ECO:0000256" key="4">
    <source>
        <dbReference type="ARBA" id="ARBA00022989"/>
    </source>
</evidence>
<feature type="transmembrane region" description="Helical" evidence="7">
    <location>
        <begin position="225"/>
        <end position="249"/>
    </location>
</feature>
<keyword evidence="2 7" id="KW-0812">Transmembrane</keyword>
<feature type="chain" id="PRO_5041644324" evidence="8">
    <location>
        <begin position="24"/>
        <end position="290"/>
    </location>
</feature>
<dbReference type="Proteomes" id="UP001186944">
    <property type="component" value="Unassembled WGS sequence"/>
</dbReference>
<evidence type="ECO:0000256" key="2">
    <source>
        <dbReference type="ARBA" id="ARBA00022692"/>
    </source>
</evidence>
<dbReference type="PANTHER" id="PTHR24365:SF541">
    <property type="entry name" value="PROTEIN TOLL-RELATED"/>
    <property type="match status" value="1"/>
</dbReference>
<dbReference type="PANTHER" id="PTHR24365">
    <property type="entry name" value="TOLL-LIKE RECEPTOR"/>
    <property type="match status" value="1"/>
</dbReference>
<keyword evidence="3 8" id="KW-0732">Signal</keyword>
<evidence type="ECO:0000256" key="6">
    <source>
        <dbReference type="SAM" id="MobiDB-lite"/>
    </source>
</evidence>
<proteinExistence type="predicted"/>
<organism evidence="9 10">
    <name type="scientific">Pinctada imbricata</name>
    <name type="common">Atlantic pearl-oyster</name>
    <name type="synonym">Pinctada martensii</name>
    <dbReference type="NCBI Taxonomy" id="66713"/>
    <lineage>
        <taxon>Eukaryota</taxon>
        <taxon>Metazoa</taxon>
        <taxon>Spiralia</taxon>
        <taxon>Lophotrochozoa</taxon>
        <taxon>Mollusca</taxon>
        <taxon>Bivalvia</taxon>
        <taxon>Autobranchia</taxon>
        <taxon>Pteriomorphia</taxon>
        <taxon>Pterioida</taxon>
        <taxon>Pterioidea</taxon>
        <taxon>Pteriidae</taxon>
        <taxon>Pinctada</taxon>
    </lineage>
</organism>
<gene>
    <name evidence="9" type="ORF">FSP39_015245</name>
</gene>
<dbReference type="EMBL" id="VSWD01000004">
    <property type="protein sequence ID" value="KAK3105017.1"/>
    <property type="molecule type" value="Genomic_DNA"/>
</dbReference>
<keyword evidence="5 7" id="KW-0472">Membrane</keyword>
<dbReference type="InterPro" id="IPR032675">
    <property type="entry name" value="LRR_dom_sf"/>
</dbReference>
<keyword evidence="10" id="KW-1185">Reference proteome</keyword>
<evidence type="ECO:0000256" key="7">
    <source>
        <dbReference type="SAM" id="Phobius"/>
    </source>
</evidence>
<feature type="region of interest" description="Disordered" evidence="6">
    <location>
        <begin position="261"/>
        <end position="290"/>
    </location>
</feature>
<dbReference type="GO" id="GO:0005886">
    <property type="term" value="C:plasma membrane"/>
    <property type="evidence" value="ECO:0007669"/>
    <property type="project" value="TreeGrafter"/>
</dbReference>
<evidence type="ECO:0000256" key="1">
    <source>
        <dbReference type="ARBA" id="ARBA00004167"/>
    </source>
</evidence>
<sequence length="290" mass="30622">MAEMMNGFIGIAIISVWLGVTYGIPTYPTPSCSVSEEIDSVYLYSCIAILNKLTIRGGTISTIDAAAFTGLSIQPVANYPEPMGQLSFQKLTLGSALPATVFSNLGAARWIKLENIGLTSVDSSLFSSNTAIRGISLRDNAITTLPDSLFNGLDGLSELDQSNVPWDCSCGNLAFLSTLRKNNINVIGAPVCSTGENADNYYNSSCVTNSVCGDTPGLAIGGNCMFIGMLIGLIIIAIGLIFAIVALGLTCHLRKKIALQDPKRKKKAPPPPGSNPRNVANKGRRGSGWV</sequence>
<reference evidence="9" key="1">
    <citation type="submission" date="2019-08" db="EMBL/GenBank/DDBJ databases">
        <title>The improved chromosome-level genome for the pearl oyster Pinctada fucata martensii using PacBio sequencing and Hi-C.</title>
        <authorList>
            <person name="Zheng Z."/>
        </authorList>
    </citation>
    <scope>NUCLEOTIDE SEQUENCE</scope>
    <source>
        <strain evidence="9">ZZ-2019</strain>
        <tissue evidence="9">Adductor muscle</tissue>
    </source>
</reference>
<comment type="subcellular location">
    <subcellularLocation>
        <location evidence="1">Membrane</location>
        <topology evidence="1">Single-pass membrane protein</topology>
    </subcellularLocation>
</comment>
<protein>
    <submittedName>
        <fullName evidence="9">Uncharacterized protein</fullName>
    </submittedName>
</protein>
<evidence type="ECO:0000256" key="8">
    <source>
        <dbReference type="SAM" id="SignalP"/>
    </source>
</evidence>
<dbReference type="AlphaFoldDB" id="A0AA88YHK2"/>
<dbReference type="GO" id="GO:0007165">
    <property type="term" value="P:signal transduction"/>
    <property type="evidence" value="ECO:0007669"/>
    <property type="project" value="TreeGrafter"/>
</dbReference>
<accession>A0AA88YHK2</accession>
<feature type="signal peptide" evidence="8">
    <location>
        <begin position="1"/>
        <end position="23"/>
    </location>
</feature>
<dbReference type="SUPFAM" id="SSF52058">
    <property type="entry name" value="L domain-like"/>
    <property type="match status" value="1"/>
</dbReference>